<dbReference type="EMBL" id="JASPKZ010010246">
    <property type="protein sequence ID" value="KAJ9575000.1"/>
    <property type="molecule type" value="Genomic_DNA"/>
</dbReference>
<evidence type="ECO:0000256" key="1">
    <source>
        <dbReference type="SAM" id="MobiDB-lite"/>
    </source>
</evidence>
<evidence type="ECO:0000313" key="3">
    <source>
        <dbReference type="Proteomes" id="UP001233999"/>
    </source>
</evidence>
<comment type="caution">
    <text evidence="2">The sequence shown here is derived from an EMBL/GenBank/DDBJ whole genome shotgun (WGS) entry which is preliminary data.</text>
</comment>
<proteinExistence type="predicted"/>
<feature type="non-terminal residue" evidence="2">
    <location>
        <position position="1"/>
    </location>
</feature>
<protein>
    <submittedName>
        <fullName evidence="2">Uncharacterized protein</fullName>
    </submittedName>
</protein>
<feature type="region of interest" description="Disordered" evidence="1">
    <location>
        <begin position="44"/>
        <end position="72"/>
    </location>
</feature>
<feature type="non-terminal residue" evidence="2">
    <location>
        <position position="166"/>
    </location>
</feature>
<reference evidence="2" key="1">
    <citation type="journal article" date="2023" name="IScience">
        <title>Live-bearing cockroach genome reveals convergent evolutionary mechanisms linked to viviparity in insects and beyond.</title>
        <authorList>
            <person name="Fouks B."/>
            <person name="Harrison M.C."/>
            <person name="Mikhailova A.A."/>
            <person name="Marchal E."/>
            <person name="English S."/>
            <person name="Carruthers M."/>
            <person name="Jennings E.C."/>
            <person name="Chiamaka E.L."/>
            <person name="Frigard R.A."/>
            <person name="Pippel M."/>
            <person name="Attardo G.M."/>
            <person name="Benoit J.B."/>
            <person name="Bornberg-Bauer E."/>
            <person name="Tobe S.S."/>
        </authorList>
    </citation>
    <scope>NUCLEOTIDE SEQUENCE</scope>
    <source>
        <strain evidence="2">Stay&amp;Tobe</strain>
    </source>
</reference>
<sequence>HNSIFTQSIVQETFEKHEEPGLEDSQFAQKLTQAGCFEDFEIANESSEERDSSSSFEPSPVKKPKCPNSGGAPGSTGCVRLHYLTDCLHSPVKTLKQARTFYNHRCNKCSTGYAWLHASLRIIIGTQFNKNLKPRLVKEIHLTIIINTLIYNGIEPSPPTIQNRLR</sequence>
<accession>A0AAD7Z6C1</accession>
<reference evidence="2" key="2">
    <citation type="submission" date="2023-05" db="EMBL/GenBank/DDBJ databases">
        <authorList>
            <person name="Fouks B."/>
        </authorList>
    </citation>
    <scope>NUCLEOTIDE SEQUENCE</scope>
    <source>
        <strain evidence="2">Stay&amp;Tobe</strain>
        <tissue evidence="2">Testes</tissue>
    </source>
</reference>
<evidence type="ECO:0000313" key="2">
    <source>
        <dbReference type="EMBL" id="KAJ9575000.1"/>
    </source>
</evidence>
<keyword evidence="3" id="KW-1185">Reference proteome</keyword>
<name>A0AAD7Z6C1_DIPPU</name>
<gene>
    <name evidence="2" type="ORF">L9F63_007828</name>
</gene>
<dbReference type="AlphaFoldDB" id="A0AAD7Z6C1"/>
<organism evidence="2 3">
    <name type="scientific">Diploptera punctata</name>
    <name type="common">Pacific beetle cockroach</name>
    <dbReference type="NCBI Taxonomy" id="6984"/>
    <lineage>
        <taxon>Eukaryota</taxon>
        <taxon>Metazoa</taxon>
        <taxon>Ecdysozoa</taxon>
        <taxon>Arthropoda</taxon>
        <taxon>Hexapoda</taxon>
        <taxon>Insecta</taxon>
        <taxon>Pterygota</taxon>
        <taxon>Neoptera</taxon>
        <taxon>Polyneoptera</taxon>
        <taxon>Dictyoptera</taxon>
        <taxon>Blattodea</taxon>
        <taxon>Blaberoidea</taxon>
        <taxon>Blaberidae</taxon>
        <taxon>Diplopterinae</taxon>
        <taxon>Diploptera</taxon>
    </lineage>
</organism>
<dbReference type="Proteomes" id="UP001233999">
    <property type="component" value="Unassembled WGS sequence"/>
</dbReference>